<dbReference type="OrthoDB" id="9004488at2"/>
<evidence type="ECO:0000313" key="3">
    <source>
        <dbReference type="EMBL" id="ABE34188.1"/>
    </source>
</evidence>
<evidence type="ECO:0008006" key="5">
    <source>
        <dbReference type="Google" id="ProtNLM"/>
    </source>
</evidence>
<dbReference type="EMBL" id="CP000271">
    <property type="protein sequence ID" value="ABE34188.1"/>
    <property type="molecule type" value="Genomic_DNA"/>
</dbReference>
<dbReference type="eggNOG" id="ENOG503023M">
    <property type="taxonomic scope" value="Bacteria"/>
</dbReference>
<organism evidence="3 4">
    <name type="scientific">Paraburkholderia xenovorans (strain LB400)</name>
    <dbReference type="NCBI Taxonomy" id="266265"/>
    <lineage>
        <taxon>Bacteria</taxon>
        <taxon>Pseudomonadati</taxon>
        <taxon>Pseudomonadota</taxon>
        <taxon>Betaproteobacteria</taxon>
        <taxon>Burkholderiales</taxon>
        <taxon>Burkholderiaceae</taxon>
        <taxon>Paraburkholderia</taxon>
    </lineage>
</organism>
<dbReference type="KEGG" id="bxe:Bxe_B1780"/>
<evidence type="ECO:0000313" key="4">
    <source>
        <dbReference type="Proteomes" id="UP000001817"/>
    </source>
</evidence>
<dbReference type="RefSeq" id="WP_011491533.1">
    <property type="nucleotide sequence ID" value="NC_007952.1"/>
</dbReference>
<feature type="region of interest" description="Disordered" evidence="1">
    <location>
        <begin position="330"/>
        <end position="357"/>
    </location>
</feature>
<dbReference type="Proteomes" id="UP000001817">
    <property type="component" value="Chromosome 2"/>
</dbReference>
<evidence type="ECO:0000256" key="2">
    <source>
        <dbReference type="SAM" id="Phobius"/>
    </source>
</evidence>
<dbReference type="PATRIC" id="fig|266265.5.peg.5964"/>
<dbReference type="AlphaFoldDB" id="Q13P01"/>
<accession>Q13P01</accession>
<keyword evidence="4" id="KW-1185">Reference proteome</keyword>
<sequence length="421" mass="42754">MSTQTLIGHSFPTPCKRCGGALYRQVDYCPYCGAVHPLDAGPHKRTVIPGSRASATGKAAQKTSPDPVIPDEGGLAMRAADTGDHASAKAALPASALISPDTPVPPLPALPRAAGRGAMSIRKVLFGIGAVVVIGLAYVGYALFSDNEFSGGNSGQSNDTETTQDARTTTGTIAPYTPAQSANQATVAGKSALSVTPARPAQVIPPTPVAPAVTAAPVKPAAPRFSDAAQALQSARLALRANDLSSAQAALGAAQALQPGRSDAQDLAGELKPLITRRDAALLAAQTCASQQSWPCARQHANEALAIDTGNETAKSILERVIRETGWAPLNPHAAAGTQPQVKPSAQAQAAPPSQQVVQLQTPLPQGMPANNAVVVAAPRPAAATADNNGVDARLRAIKDSGWNRASANAARPSAGAAATQ</sequence>
<evidence type="ECO:0000256" key="1">
    <source>
        <dbReference type="SAM" id="MobiDB-lite"/>
    </source>
</evidence>
<name>Q13P01_PARXL</name>
<protein>
    <recommendedName>
        <fullName evidence="5">Zinc ribbon domain-containing protein</fullName>
    </recommendedName>
</protein>
<gene>
    <name evidence="3" type="ORF">Bxe_B1780</name>
</gene>
<keyword evidence="2" id="KW-1133">Transmembrane helix</keyword>
<feature type="compositionally biased region" description="Low complexity" evidence="1">
    <location>
        <begin position="339"/>
        <end position="357"/>
    </location>
</feature>
<dbReference type="KEGG" id="bxb:DR64_7085"/>
<reference evidence="3 4" key="1">
    <citation type="journal article" date="2006" name="Proc. Natl. Acad. Sci. U.S.A.">
        <title>Burkholderia xenovorans LB400 harbors a multi-replicon, 9.73-Mbp genome shaped for versatility.</title>
        <authorList>
            <person name="Chain P.S."/>
            <person name="Denef V.J."/>
            <person name="Konstantinidis K.T."/>
            <person name="Vergez L.M."/>
            <person name="Agullo L."/>
            <person name="Reyes V.L."/>
            <person name="Hauser L."/>
            <person name="Cordova M."/>
            <person name="Gomez L."/>
            <person name="Gonzalez M."/>
            <person name="Land M."/>
            <person name="Lao V."/>
            <person name="Larimer F."/>
            <person name="LiPuma J.J."/>
            <person name="Mahenthiralingam E."/>
            <person name="Malfatti S.A."/>
            <person name="Marx C.J."/>
            <person name="Parnell J.J."/>
            <person name="Ramette A."/>
            <person name="Richardson P."/>
            <person name="Seeger M."/>
            <person name="Smith D."/>
            <person name="Spilker T."/>
            <person name="Sul W.J."/>
            <person name="Tsoi T.V."/>
            <person name="Ulrich L.E."/>
            <person name="Zhulin I.B."/>
            <person name="Tiedje J.M."/>
        </authorList>
    </citation>
    <scope>NUCLEOTIDE SEQUENCE [LARGE SCALE GENOMIC DNA]</scope>
    <source>
        <strain evidence="3 4">LB400</strain>
    </source>
</reference>
<keyword evidence="2" id="KW-0472">Membrane</keyword>
<keyword evidence="2" id="KW-0812">Transmembrane</keyword>
<feature type="transmembrane region" description="Helical" evidence="2">
    <location>
        <begin position="124"/>
        <end position="144"/>
    </location>
</feature>
<proteinExistence type="predicted"/>